<dbReference type="PANTHER" id="PTHR35564:SF3">
    <property type="entry name" value="TYPE VI SECRETION SYSTEM BASEPLATE SUBUNIT TSSG"/>
    <property type="match status" value="1"/>
</dbReference>
<protein>
    <submittedName>
        <fullName evidence="1">Type VI secretion system protein ImpH</fullName>
    </submittedName>
</protein>
<name>A0AAE4AST0_9HYPH</name>
<organism evidence="1 2">
    <name type="scientific">Amorphus orientalis</name>
    <dbReference type="NCBI Taxonomy" id="649198"/>
    <lineage>
        <taxon>Bacteria</taxon>
        <taxon>Pseudomonadati</taxon>
        <taxon>Pseudomonadota</taxon>
        <taxon>Alphaproteobacteria</taxon>
        <taxon>Hyphomicrobiales</taxon>
        <taxon>Amorphaceae</taxon>
        <taxon>Amorphus</taxon>
    </lineage>
</organism>
<reference evidence="1" key="1">
    <citation type="submission" date="2023-07" db="EMBL/GenBank/DDBJ databases">
        <title>Genomic Encyclopedia of Type Strains, Phase IV (KMG-IV): sequencing the most valuable type-strain genomes for metagenomic binning, comparative biology and taxonomic classification.</title>
        <authorList>
            <person name="Goeker M."/>
        </authorList>
    </citation>
    <scope>NUCLEOTIDE SEQUENCE</scope>
    <source>
        <strain evidence="1">DSM 21202</strain>
    </source>
</reference>
<dbReference type="Proteomes" id="UP001229244">
    <property type="component" value="Unassembled WGS sequence"/>
</dbReference>
<dbReference type="RefSeq" id="WP_306884067.1">
    <property type="nucleotide sequence ID" value="NZ_JAUSUL010000001.1"/>
</dbReference>
<comment type="caution">
    <text evidence="1">The sequence shown here is derived from an EMBL/GenBank/DDBJ whole genome shotgun (WGS) entry which is preliminary data.</text>
</comment>
<dbReference type="NCBIfam" id="TIGR03347">
    <property type="entry name" value="VI_chp_1"/>
    <property type="match status" value="1"/>
</dbReference>
<dbReference type="AlphaFoldDB" id="A0AAE4AST0"/>
<sequence length="347" mass="38504">MGPTDRRGESAIGDAELSALADYGFNNAVSRLQRLLDAESIGGVDLRPENERLRFRATRSLGFPAREVDSVSESPDIPGLIEIRVNFLGLYGPSSPLPPAYTERITRADLDDDVLEDFLDFFNHRMISLYRRIWARWRYHLRYRTGGGDPISARLLSLYGAPAVKGSRAADPQAALLLPQIGLLALYSRSSDVVASILTHHFKVPVKVREFVTREVQLTQEARGRLGASMQVGRNMIIGSYVRDSLGKFRVRVGPLSLPLFKRFLPSGGDYERLRRLIELTLKEPLEWDVELVLEDNQAAGSRLGRSQLGWTSWLGQVSGSVEPVVVAGDFRGQGPTETSSQGRQAA</sequence>
<proteinExistence type="predicted"/>
<keyword evidence="2" id="KW-1185">Reference proteome</keyword>
<dbReference type="Pfam" id="PF06996">
    <property type="entry name" value="T6SS_TssG"/>
    <property type="match status" value="1"/>
</dbReference>
<dbReference type="PANTHER" id="PTHR35564">
    <property type="match status" value="1"/>
</dbReference>
<dbReference type="InterPro" id="IPR010732">
    <property type="entry name" value="T6SS_TssG-like"/>
</dbReference>
<dbReference type="EMBL" id="JAUSUL010000001">
    <property type="protein sequence ID" value="MDQ0314294.1"/>
    <property type="molecule type" value="Genomic_DNA"/>
</dbReference>
<gene>
    <name evidence="1" type="ORF">J2S73_000731</name>
</gene>
<evidence type="ECO:0000313" key="2">
    <source>
        <dbReference type="Proteomes" id="UP001229244"/>
    </source>
</evidence>
<evidence type="ECO:0000313" key="1">
    <source>
        <dbReference type="EMBL" id="MDQ0314294.1"/>
    </source>
</evidence>
<accession>A0AAE4AST0</accession>